<dbReference type="Pfam" id="PF03107">
    <property type="entry name" value="C1_2"/>
    <property type="match status" value="3"/>
</dbReference>
<dbReference type="InterPro" id="IPR046349">
    <property type="entry name" value="C1-like_sf"/>
</dbReference>
<dbReference type="STRING" id="4155.A0A022RMS3"/>
<gene>
    <name evidence="3" type="ORF">MIMGU_mgv11b018922mg</name>
</gene>
<dbReference type="InterPro" id="IPR004146">
    <property type="entry name" value="DC1"/>
</dbReference>
<protein>
    <recommendedName>
        <fullName evidence="2">DC1 domain-containing protein</fullName>
    </recommendedName>
</protein>
<feature type="domain" description="DC1" evidence="2">
    <location>
        <begin position="7"/>
        <end position="53"/>
    </location>
</feature>
<dbReference type="eggNOG" id="ENOG502RYP3">
    <property type="taxonomic scope" value="Eukaryota"/>
</dbReference>
<dbReference type="CDD" id="cd00029">
    <property type="entry name" value="C1"/>
    <property type="match status" value="1"/>
</dbReference>
<reference evidence="3 4" key="1">
    <citation type="journal article" date="2013" name="Proc. Natl. Acad. Sci. U.S.A.">
        <title>Fine-scale variation in meiotic recombination in Mimulus inferred from population shotgun sequencing.</title>
        <authorList>
            <person name="Hellsten U."/>
            <person name="Wright K.M."/>
            <person name="Jenkins J."/>
            <person name="Shu S."/>
            <person name="Yuan Y."/>
            <person name="Wessler S.R."/>
            <person name="Schmutz J."/>
            <person name="Willis J.H."/>
            <person name="Rokhsar D.S."/>
        </authorList>
    </citation>
    <scope>NUCLEOTIDE SEQUENCE [LARGE SCALE GENOMIC DNA]</scope>
    <source>
        <strain evidence="4">cv. DUN x IM62</strain>
    </source>
</reference>
<feature type="domain" description="DC1" evidence="2">
    <location>
        <begin position="63"/>
        <end position="111"/>
    </location>
</feature>
<dbReference type="Gene3D" id="3.30.60.20">
    <property type="match status" value="2"/>
</dbReference>
<dbReference type="PANTHER" id="PTHR47841:SF7">
    <property type="entry name" value="CYSTEINE_HISTIDINE-RICH C1 DOMAIN PROTEIN"/>
    <property type="match status" value="1"/>
</dbReference>
<name>A0A022RMS3_ERYGU</name>
<accession>A0A022RMS3</accession>
<dbReference type="PhylomeDB" id="A0A022RMS3"/>
<dbReference type="KEGG" id="egt:105952718"/>
<evidence type="ECO:0000256" key="1">
    <source>
        <dbReference type="ARBA" id="ARBA00022737"/>
    </source>
</evidence>
<evidence type="ECO:0000313" key="4">
    <source>
        <dbReference type="Proteomes" id="UP000030748"/>
    </source>
</evidence>
<keyword evidence="4" id="KW-1185">Reference proteome</keyword>
<dbReference type="Proteomes" id="UP000030748">
    <property type="component" value="Unassembled WGS sequence"/>
</dbReference>
<sequence>MAHFIFIHPGHPLTPINGDEEYLCDGCKTTGGPGKRFRCTHRGCDFDLHDYCATCPRHLTSYMHKTHALELMMRKGQSHRVHNRVCDICKDPVEGLFYRCEVCGFDVHPLCTQLPEKLHHALHKSHRLTLRSSRAAGSCAVCRTPCGSATWRYRCDDCNFDIHLECILKPVVSWKQNGGPQTNQRGVLPVFNQGIPYQPPPQFAPYYYYGYPGYANHPGFNHGYNYQYYNMQQNHQVAASTAGNGRKSMFAIVGQLGLGVISNMIFGVDLTFLC</sequence>
<organism evidence="3 4">
    <name type="scientific">Erythranthe guttata</name>
    <name type="common">Yellow monkey flower</name>
    <name type="synonym">Mimulus guttatus</name>
    <dbReference type="NCBI Taxonomy" id="4155"/>
    <lineage>
        <taxon>Eukaryota</taxon>
        <taxon>Viridiplantae</taxon>
        <taxon>Streptophyta</taxon>
        <taxon>Embryophyta</taxon>
        <taxon>Tracheophyta</taxon>
        <taxon>Spermatophyta</taxon>
        <taxon>Magnoliopsida</taxon>
        <taxon>eudicotyledons</taxon>
        <taxon>Gunneridae</taxon>
        <taxon>Pentapetalae</taxon>
        <taxon>asterids</taxon>
        <taxon>lamiids</taxon>
        <taxon>Lamiales</taxon>
        <taxon>Phrymaceae</taxon>
        <taxon>Erythranthe</taxon>
    </lineage>
</organism>
<feature type="domain" description="DC1" evidence="2">
    <location>
        <begin position="122"/>
        <end position="167"/>
    </location>
</feature>
<dbReference type="EMBL" id="KI630319">
    <property type="protein sequence ID" value="EYU41772.1"/>
    <property type="molecule type" value="Genomic_DNA"/>
</dbReference>
<evidence type="ECO:0000259" key="2">
    <source>
        <dbReference type="Pfam" id="PF03107"/>
    </source>
</evidence>
<evidence type="ECO:0000313" key="3">
    <source>
        <dbReference type="EMBL" id="EYU41772.1"/>
    </source>
</evidence>
<dbReference type="SUPFAM" id="SSF57889">
    <property type="entry name" value="Cysteine-rich domain"/>
    <property type="match status" value="1"/>
</dbReference>
<dbReference type="OMA" id="HWGASSA"/>
<dbReference type="AlphaFoldDB" id="A0A022RMS3"/>
<keyword evidence="1" id="KW-0677">Repeat</keyword>
<dbReference type="PANTHER" id="PTHR47841">
    <property type="entry name" value="DIACYLGLYCEROL KINASE THETA-LIKE-RELATED"/>
    <property type="match status" value="1"/>
</dbReference>
<proteinExistence type="predicted"/>
<dbReference type="OrthoDB" id="945197at2759"/>